<accession>A0A3Q9JK71</accession>
<keyword evidence="2" id="KW-1185">Reference proteome</keyword>
<sequence>MIEDQYTYEVSREEAQQLLEDIKYNKSNDNNYLVIKAAYHNKKLPSKAFIEMAEELQILQHNSDDLFRR</sequence>
<name>A0A3Q9JK71_9GAMM</name>
<protein>
    <submittedName>
        <fullName evidence="1">Uncharacterized protein</fullName>
    </submittedName>
</protein>
<organism evidence="1 2">
    <name type="scientific">Entomomonas moraniae</name>
    <dbReference type="NCBI Taxonomy" id="2213226"/>
    <lineage>
        <taxon>Bacteria</taxon>
        <taxon>Pseudomonadati</taxon>
        <taxon>Pseudomonadota</taxon>
        <taxon>Gammaproteobacteria</taxon>
        <taxon>Pseudomonadales</taxon>
        <taxon>Pseudomonadaceae</taxon>
        <taxon>Entomomonas</taxon>
    </lineage>
</organism>
<dbReference type="RefSeq" id="WP_127164265.1">
    <property type="nucleotide sequence ID" value="NZ_CP029822.1"/>
</dbReference>
<gene>
    <name evidence="1" type="ORF">DM558_12375</name>
</gene>
<dbReference type="KEGG" id="emo:DM558_12375"/>
<dbReference type="AlphaFoldDB" id="A0A3Q9JK71"/>
<evidence type="ECO:0000313" key="1">
    <source>
        <dbReference type="EMBL" id="AZS51515.1"/>
    </source>
</evidence>
<proteinExistence type="predicted"/>
<evidence type="ECO:0000313" key="2">
    <source>
        <dbReference type="Proteomes" id="UP000273143"/>
    </source>
</evidence>
<dbReference type="Proteomes" id="UP000273143">
    <property type="component" value="Chromosome"/>
</dbReference>
<dbReference type="EMBL" id="CP029822">
    <property type="protein sequence ID" value="AZS51515.1"/>
    <property type="molecule type" value="Genomic_DNA"/>
</dbReference>
<reference evidence="2" key="1">
    <citation type="submission" date="2018-06" db="EMBL/GenBank/DDBJ databases">
        <title>Complete genome of Pseudomonas insecticola strain QZS01.</title>
        <authorList>
            <person name="Wang J."/>
            <person name="Su Q."/>
        </authorList>
    </citation>
    <scope>NUCLEOTIDE SEQUENCE [LARGE SCALE GENOMIC DNA]</scope>
    <source>
        <strain evidence="2">QZS01</strain>
    </source>
</reference>